<dbReference type="InterPro" id="IPR040455">
    <property type="entry name" value="Atg6_BARA"/>
</dbReference>
<evidence type="ECO:0000259" key="3">
    <source>
        <dbReference type="SMART" id="SM00382"/>
    </source>
</evidence>
<feature type="region of interest" description="Disordered" evidence="2">
    <location>
        <begin position="30"/>
        <end position="81"/>
    </location>
</feature>
<dbReference type="Pfam" id="PF00004">
    <property type="entry name" value="AAA"/>
    <property type="match status" value="1"/>
</dbReference>
<feature type="region of interest" description="Disordered" evidence="2">
    <location>
        <begin position="564"/>
        <end position="590"/>
    </location>
</feature>
<keyword evidence="1" id="KW-0175">Coiled coil</keyword>
<dbReference type="SMART" id="SM00382">
    <property type="entry name" value="AAA"/>
    <property type="match status" value="1"/>
</dbReference>
<organism evidence="4">
    <name type="scientific">Bionectria ochroleuca</name>
    <name type="common">Gliocladium roseum</name>
    <dbReference type="NCBI Taxonomy" id="29856"/>
    <lineage>
        <taxon>Eukaryota</taxon>
        <taxon>Fungi</taxon>
        <taxon>Dikarya</taxon>
        <taxon>Ascomycota</taxon>
        <taxon>Pezizomycotina</taxon>
        <taxon>Sordariomycetes</taxon>
        <taxon>Hypocreomycetidae</taxon>
        <taxon>Hypocreales</taxon>
        <taxon>Bionectriaceae</taxon>
        <taxon>Clonostachys</taxon>
    </lineage>
</organism>
<dbReference type="InterPro" id="IPR041691">
    <property type="entry name" value="Atg6/beclin_CC"/>
</dbReference>
<reference evidence="4" key="1">
    <citation type="submission" date="2015-01" db="EMBL/GenBank/DDBJ databases">
        <authorList>
            <person name="Durling Mikael"/>
        </authorList>
    </citation>
    <scope>NUCLEOTIDE SEQUENCE</scope>
</reference>
<dbReference type="Gene3D" id="6.10.250.3110">
    <property type="match status" value="1"/>
</dbReference>
<feature type="compositionally biased region" description="Low complexity" evidence="2">
    <location>
        <begin position="577"/>
        <end position="586"/>
    </location>
</feature>
<dbReference type="FunFam" id="1.10.418.40:FF:000005">
    <property type="entry name" value="Autophagy protein Apg6, putative"/>
    <property type="match status" value="1"/>
</dbReference>
<sequence>MFCQQCRQPLRLDGSLEDLNPAAYGLLVSSSTSQAPSQSPTITPSRNDAQAQPRKSLYDQVSQSTSQPTFKRNQASGPRDNSMSFIYLTESQVNHPGSFQPEPPSSPTPTPAPQRSSAASNDAGSQAKPRGDEMSRINRLFEVLSSRSDIDHPICVECTEMLVDGLQKKVEDATKERDIYVRHLRQVMAEKPNAADVKAQQEALAKAEKDKNAALQDLKKLEQEKDALDAEIVALEEESRQLDLEEDKFWRERNAFAAAMADFQSERDSVNVKYSHDSQLLDQLQRSNVYNDTFCISHDGSFATINGLRLGRLSNKPVDWPEINAAWGHALLLLVTVAEKLDYEFQGLQPQPLGSTSKIIRYENMSPASSRIGSKSSQPAPKKHVLELYSSGDMPLGLTFMHRKFDNAMVAFLELVKQLGVHVEGQTEATGNSLSLPYKIEGDKIADVSIKLGIAQDDGWTKACKLTLTCCKFLLAHASNMSSGSFRAAKEPFKVDGKVPDVVHTLEYINQWDNSVLGSRYSATAFKKIPENHYDDADTDLDVDSGPVERPVLEIVTSVYSRASSRRGVRPMPPSRRAPAPYRARAQGGGRPVTAAFDAAEYGADEYNSEFDEVEPRNSRGPETTEPLMKIYSEPLRNALRAVVAYYPYARLTDKELNIPAPYRALYHHRDQLAHYRNNQPTSHTPEYAATTAKHIDILLSFLDEANGKEISREEDRHKRRVPVATFEYFWLLLKPGEVVYAKRFDIWTPYVISNIQGNDDIYPSYNYYRVHAWHLESNGSKVERFMDTFSVPPWHGEQAISSLPVVPAQFWKEDLKAQGGRSMREKCIAEGKLYWDLLKGPAYMEYDGFLVTSGSGSRLASGPTGFMCGRVICDAEGFSKYSNYNNDMVAAPPPPHRTFPGARRPAPPPSKDHLPKSLPRCPCEICIESAPKDMPHDSPYTNFEDLDPVTDTPPDSELFYLVLSNTIPAFILGQRRWGHLNLEYIKPVKTDKEAFKYLVLDDEIKLTVKALIGKFAAGIDAPITPWGNDFVKNKGEGRIFLLHGDPGVGKTCTAECIAELTNRPLISLTSGDLSVNSYHVEHKLSYFLELGHRYGALVLLDEADVYLERRRSKDISRNGLVSVFLRALEYYRGVLFLTTNRVQSFDTAFLSRIHVALHYKNLTDDDRERIWTNNFERLDRDSSGKVHVSVPAREYIWNSRDVRSLGWNGREIRNAMQTALALAENEAQEDSLELVTISEKHMRAVVKISSGFRDFIKTSAPLNGGEYELSSEDEADSEREYSDA</sequence>
<name>A0A0B7K4H4_BIOOC</name>
<feature type="coiled-coil region" evidence="1">
    <location>
        <begin position="156"/>
        <end position="245"/>
    </location>
</feature>
<dbReference type="SUPFAM" id="SSF52540">
    <property type="entry name" value="P-loop containing nucleoside triphosphate hydrolases"/>
    <property type="match status" value="1"/>
</dbReference>
<feature type="compositionally biased region" description="Pro residues" evidence="2">
    <location>
        <begin position="101"/>
        <end position="112"/>
    </location>
</feature>
<dbReference type="GO" id="GO:0005524">
    <property type="term" value="F:ATP binding"/>
    <property type="evidence" value="ECO:0007669"/>
    <property type="project" value="InterPro"/>
</dbReference>
<feature type="region of interest" description="Disordered" evidence="2">
    <location>
        <begin position="93"/>
        <end position="134"/>
    </location>
</feature>
<dbReference type="InterPro" id="IPR054289">
    <property type="entry name" value="DUF7025"/>
</dbReference>
<dbReference type="InterPro" id="IPR038274">
    <property type="entry name" value="Atg6/Beclin_C_sf"/>
</dbReference>
<dbReference type="Pfam" id="PF23232">
    <property type="entry name" value="AAA_lid_13"/>
    <property type="match status" value="1"/>
</dbReference>
<accession>A0A0B7K4H4</accession>
<feature type="region of interest" description="Disordered" evidence="2">
    <location>
        <begin position="1260"/>
        <end position="1285"/>
    </location>
</feature>
<dbReference type="InterPro" id="IPR003959">
    <property type="entry name" value="ATPase_AAA_core"/>
</dbReference>
<evidence type="ECO:0000313" key="4">
    <source>
        <dbReference type="EMBL" id="CEO49835.1"/>
    </source>
</evidence>
<dbReference type="GO" id="GO:0016887">
    <property type="term" value="F:ATP hydrolysis activity"/>
    <property type="evidence" value="ECO:0007669"/>
    <property type="project" value="InterPro"/>
</dbReference>
<dbReference type="Gene3D" id="1.10.418.40">
    <property type="entry name" value="Autophagy protein 6/Beclin 1"/>
    <property type="match status" value="1"/>
</dbReference>
<dbReference type="InterPro" id="IPR027417">
    <property type="entry name" value="P-loop_NTPase"/>
</dbReference>
<protein>
    <recommendedName>
        <fullName evidence="3">AAA+ ATPase domain-containing protein</fullName>
    </recommendedName>
</protein>
<feature type="region of interest" description="Disordered" evidence="2">
    <location>
        <begin position="893"/>
        <end position="916"/>
    </location>
</feature>
<feature type="domain" description="AAA+ ATPase" evidence="3">
    <location>
        <begin position="1037"/>
        <end position="1164"/>
    </location>
</feature>
<dbReference type="Pfam" id="PF04111">
    <property type="entry name" value="APG6"/>
    <property type="match status" value="1"/>
</dbReference>
<evidence type="ECO:0000256" key="2">
    <source>
        <dbReference type="SAM" id="MobiDB-lite"/>
    </source>
</evidence>
<dbReference type="EMBL" id="CDPU01000016">
    <property type="protein sequence ID" value="CEO49835.1"/>
    <property type="molecule type" value="Genomic_DNA"/>
</dbReference>
<proteinExistence type="predicted"/>
<feature type="compositionally biased region" description="Low complexity" evidence="2">
    <location>
        <begin position="30"/>
        <end position="45"/>
    </location>
</feature>
<dbReference type="Pfam" id="PF22942">
    <property type="entry name" value="DUF7025"/>
    <property type="match status" value="1"/>
</dbReference>
<dbReference type="Pfam" id="PF17675">
    <property type="entry name" value="APG6_N"/>
    <property type="match status" value="1"/>
</dbReference>
<dbReference type="InterPro" id="IPR056599">
    <property type="entry name" value="AAA_lid_fung"/>
</dbReference>
<dbReference type="Gene3D" id="3.40.50.300">
    <property type="entry name" value="P-loop containing nucleotide triphosphate hydrolases"/>
    <property type="match status" value="1"/>
</dbReference>
<evidence type="ECO:0000256" key="1">
    <source>
        <dbReference type="SAM" id="Coils"/>
    </source>
</evidence>
<dbReference type="PANTHER" id="PTHR46411">
    <property type="entry name" value="FAMILY ATPASE, PUTATIVE-RELATED"/>
    <property type="match status" value="1"/>
</dbReference>
<feature type="compositionally biased region" description="Polar residues" evidence="2">
    <location>
        <begin position="59"/>
        <end position="81"/>
    </location>
</feature>
<dbReference type="InterPro" id="IPR003593">
    <property type="entry name" value="AAA+_ATPase"/>
</dbReference>
<dbReference type="PANTHER" id="PTHR46411:SF2">
    <property type="entry name" value="AAA+ ATPASE DOMAIN-CONTAINING PROTEIN"/>
    <property type="match status" value="1"/>
</dbReference>
<gene>
    <name evidence="4" type="ORF">BN869_000005892_1</name>
</gene>